<dbReference type="UniPathway" id="UPA00136">
    <property type="reaction ID" value="UER00202"/>
</dbReference>
<dbReference type="GO" id="GO:0019343">
    <property type="term" value="P:cysteine biosynthetic process via cystathionine"/>
    <property type="evidence" value="ECO:0007669"/>
    <property type="project" value="TreeGrafter"/>
</dbReference>
<dbReference type="AlphaFoldDB" id="A0A4W5KT62"/>
<evidence type="ECO:0000256" key="4">
    <source>
        <dbReference type="ARBA" id="ARBA00012085"/>
    </source>
</evidence>
<dbReference type="Pfam" id="PF01053">
    <property type="entry name" value="Cys_Met_Meta_PP"/>
    <property type="match status" value="1"/>
</dbReference>
<proteinExistence type="inferred from homology"/>
<evidence type="ECO:0000256" key="20">
    <source>
        <dbReference type="RuleBase" id="RU362118"/>
    </source>
</evidence>
<dbReference type="InterPro" id="IPR015421">
    <property type="entry name" value="PyrdxlP-dep_Trfase_major"/>
</dbReference>
<dbReference type="Gene3D" id="3.90.1150.10">
    <property type="entry name" value="Aspartate Aminotransferase, domain 1"/>
    <property type="match status" value="1"/>
</dbReference>
<evidence type="ECO:0000256" key="1">
    <source>
        <dbReference type="ARBA" id="ARBA00001933"/>
    </source>
</evidence>
<evidence type="ECO:0000256" key="15">
    <source>
        <dbReference type="ARBA" id="ARBA00047376"/>
    </source>
</evidence>
<dbReference type="PIRSF" id="PIRSF001434">
    <property type="entry name" value="CGS"/>
    <property type="match status" value="1"/>
</dbReference>
<comment type="catalytic activity">
    <reaction evidence="15">
        <text>L-cysteine + H2O = hydrogen sulfide + pyruvate + NH4(+) + H(+)</text>
        <dbReference type="Rhea" id="RHEA:24931"/>
        <dbReference type="ChEBI" id="CHEBI:15361"/>
        <dbReference type="ChEBI" id="CHEBI:15377"/>
        <dbReference type="ChEBI" id="CHEBI:15378"/>
        <dbReference type="ChEBI" id="CHEBI:28938"/>
        <dbReference type="ChEBI" id="CHEBI:29919"/>
        <dbReference type="ChEBI" id="CHEBI:35235"/>
        <dbReference type="EC" id="4.4.1.1"/>
    </reaction>
    <physiologicalReaction direction="left-to-right" evidence="15">
        <dbReference type="Rhea" id="RHEA:24932"/>
    </physiologicalReaction>
</comment>
<evidence type="ECO:0000256" key="2">
    <source>
        <dbReference type="ARBA" id="ARBA00005038"/>
    </source>
</evidence>
<evidence type="ECO:0000313" key="22">
    <source>
        <dbReference type="Proteomes" id="UP000314982"/>
    </source>
</evidence>
<evidence type="ECO:0000256" key="18">
    <source>
        <dbReference type="ARBA" id="ARBA00048780"/>
    </source>
</evidence>
<comment type="similarity">
    <text evidence="3 20">Belongs to the trans-sulfuration enzymes family.</text>
</comment>
<dbReference type="GO" id="GO:0030170">
    <property type="term" value="F:pyridoxal phosphate binding"/>
    <property type="evidence" value="ECO:0007669"/>
    <property type="project" value="InterPro"/>
</dbReference>
<evidence type="ECO:0000256" key="13">
    <source>
        <dbReference type="ARBA" id="ARBA00047199"/>
    </source>
</evidence>
<evidence type="ECO:0000256" key="14">
    <source>
        <dbReference type="ARBA" id="ARBA00047211"/>
    </source>
</evidence>
<dbReference type="CDD" id="cd00614">
    <property type="entry name" value="CGS_like"/>
    <property type="match status" value="1"/>
</dbReference>
<dbReference type="Ensembl" id="ENSHHUT00000021216.1">
    <property type="protein sequence ID" value="ENSHHUP00000020453.1"/>
    <property type="gene ID" value="ENSHHUG00000012794.1"/>
</dbReference>
<dbReference type="InterPro" id="IPR054542">
    <property type="entry name" value="Cys_met_metab_PP"/>
</dbReference>
<dbReference type="NCBIfam" id="NF005871">
    <property type="entry name" value="PRK07811.1"/>
    <property type="match status" value="1"/>
</dbReference>
<evidence type="ECO:0000256" key="12">
    <source>
        <dbReference type="ARBA" id="ARBA00047175"/>
    </source>
</evidence>
<evidence type="ECO:0000256" key="17">
    <source>
        <dbReference type="ARBA" id="ARBA00048625"/>
    </source>
</evidence>
<keyword evidence="7" id="KW-0028">Amino-acid biosynthesis</keyword>
<dbReference type="STRING" id="62062.ENSHHUP00000020453"/>
<dbReference type="SUPFAM" id="SSF53383">
    <property type="entry name" value="PLP-dependent transferases"/>
    <property type="match status" value="1"/>
</dbReference>
<comment type="catalytic activity">
    <reaction evidence="17">
        <text>L-selenocystathionine + H2O = L-selenocysteine + 2-oxobutanoate + NH4(+)</text>
        <dbReference type="Rhea" id="RHEA:31151"/>
        <dbReference type="ChEBI" id="CHEBI:15377"/>
        <dbReference type="ChEBI" id="CHEBI:16763"/>
        <dbReference type="ChEBI" id="CHEBI:28938"/>
        <dbReference type="ChEBI" id="CHEBI:57843"/>
        <dbReference type="ChEBI" id="CHEBI:62226"/>
    </reaction>
    <physiologicalReaction direction="left-to-right" evidence="17">
        <dbReference type="Rhea" id="RHEA:31152"/>
    </physiologicalReaction>
</comment>
<evidence type="ECO:0000256" key="16">
    <source>
        <dbReference type="ARBA" id="ARBA00047477"/>
    </source>
</evidence>
<dbReference type="EC" id="4.4.1.1" evidence="4"/>
<evidence type="ECO:0000256" key="19">
    <source>
        <dbReference type="PIRSR" id="PIRSR001434-2"/>
    </source>
</evidence>
<dbReference type="FunFam" id="3.40.640.10:FF:000009">
    <property type="entry name" value="Cystathionine gamma-synthase homolog"/>
    <property type="match status" value="1"/>
</dbReference>
<sequence length="396" mass="43709">IDQTELAKRIKKKDKMKFNTKVIHGGQHHDPSTGAVMPPVYQTSTFVQTSPGKPLNPDYEYSRAANPTRSALENALASIENGTRGLAFSSGLAATDCILRSFKAGDEIIAMDDLYGGTYRMFTRIYKDSGIKFHFVDMNDLEKFKSLINENTKLVWVETPTNPLMKLADIQEIAKITKEKKILFAVDNTFATPYLQKPLDLGADIVMHSATKYLGGHSDVIAGALIVKDEALGDQLHFQQFATGATLGPMDSFLVLRGIKTLHLRVQRHCENGVKVVEFLSNHPKIKTVYFPGLPSHPYHEIAKKQMSGFGGMVSFTFVSGKKEEAVNFLERLNVFTLAESLGGVESLANHPALMTHASIPEDKRKEIGITDDLVRLSVGIEDAEDLIADLMQALA</sequence>
<dbReference type="EC" id="4.4.1.2" evidence="12"/>
<keyword evidence="6 19" id="KW-0663">Pyridoxal phosphate</keyword>
<comment type="catalytic activity">
    <reaction evidence="16">
        <text>L,L-cystathionine + H2O = 2-oxobutanoate + L-cysteine + NH4(+)</text>
        <dbReference type="Rhea" id="RHEA:14005"/>
        <dbReference type="ChEBI" id="CHEBI:15377"/>
        <dbReference type="ChEBI" id="CHEBI:16763"/>
        <dbReference type="ChEBI" id="CHEBI:28938"/>
        <dbReference type="ChEBI" id="CHEBI:35235"/>
        <dbReference type="ChEBI" id="CHEBI:58161"/>
        <dbReference type="EC" id="4.4.1.1"/>
    </reaction>
    <physiologicalReaction direction="left-to-right" evidence="16">
        <dbReference type="Rhea" id="RHEA:14006"/>
    </physiologicalReaction>
</comment>
<evidence type="ECO:0000256" key="9">
    <source>
        <dbReference type="ARBA" id="ARBA00031772"/>
    </source>
</evidence>
<evidence type="ECO:0000256" key="8">
    <source>
        <dbReference type="ARBA" id="ARBA00029853"/>
    </source>
</evidence>
<evidence type="ECO:0000256" key="3">
    <source>
        <dbReference type="ARBA" id="ARBA00009077"/>
    </source>
</evidence>
<dbReference type="GO" id="GO:0003962">
    <property type="term" value="F:cystathionine gamma-synthase activity"/>
    <property type="evidence" value="ECO:0007669"/>
    <property type="project" value="TreeGrafter"/>
</dbReference>
<dbReference type="GeneTree" id="ENSGT00390000000312"/>
<dbReference type="FunFam" id="3.90.1150.10:FF:000008">
    <property type="entry name" value="Cystathionine gamma-synthase"/>
    <property type="match status" value="1"/>
</dbReference>
<dbReference type="GO" id="GO:0019346">
    <property type="term" value="P:transsulfuration"/>
    <property type="evidence" value="ECO:0007669"/>
    <property type="project" value="InterPro"/>
</dbReference>
<protein>
    <recommendedName>
        <fullName evidence="5">Cystathionine gamma-lyase</fullName>
        <ecNumber evidence="4">4.4.1.1</ecNumber>
        <ecNumber evidence="12">4.4.1.2</ecNumber>
    </recommendedName>
    <alternativeName>
        <fullName evidence="14">Cysteine desulfhydrase</fullName>
    </alternativeName>
    <alternativeName>
        <fullName evidence="9">Cysteine-protein sulfhydrase</fullName>
    </alternativeName>
    <alternativeName>
        <fullName evidence="8">Gamma-cystathionase</fullName>
    </alternativeName>
    <alternativeName>
        <fullName evidence="13">Homocysteine desulfhydrase</fullName>
    </alternativeName>
</protein>
<dbReference type="PANTHER" id="PTHR11808">
    <property type="entry name" value="TRANS-SULFURATION ENZYME FAMILY MEMBER"/>
    <property type="match status" value="1"/>
</dbReference>
<accession>A0A4W5KT62</accession>
<dbReference type="InterPro" id="IPR015422">
    <property type="entry name" value="PyrdxlP-dep_Trfase_small"/>
</dbReference>
<reference evidence="21" key="2">
    <citation type="submission" date="2025-08" db="UniProtKB">
        <authorList>
            <consortium name="Ensembl"/>
        </authorList>
    </citation>
    <scope>IDENTIFICATION</scope>
</reference>
<dbReference type="PANTHER" id="PTHR11808:SF15">
    <property type="entry name" value="CYSTATHIONINE GAMMA-LYASE"/>
    <property type="match status" value="1"/>
</dbReference>
<evidence type="ECO:0000313" key="21">
    <source>
        <dbReference type="Ensembl" id="ENSHHUP00000020453.1"/>
    </source>
</evidence>
<dbReference type="InterPro" id="IPR015424">
    <property type="entry name" value="PyrdxlP-dep_Trfase"/>
</dbReference>
<dbReference type="Gene3D" id="3.40.640.10">
    <property type="entry name" value="Type I PLP-dependent aspartate aminotransferase-like (Major domain)"/>
    <property type="match status" value="1"/>
</dbReference>
<evidence type="ECO:0000256" key="5">
    <source>
        <dbReference type="ARBA" id="ARBA00017343"/>
    </source>
</evidence>
<comment type="pathway">
    <text evidence="2">Amino-acid biosynthesis; L-cysteine biosynthesis; L-cysteine from L-homocysteine and L-serine: step 2/2.</text>
</comment>
<organism evidence="21 22">
    <name type="scientific">Hucho hucho</name>
    <name type="common">huchen</name>
    <dbReference type="NCBI Taxonomy" id="62062"/>
    <lineage>
        <taxon>Eukaryota</taxon>
        <taxon>Metazoa</taxon>
        <taxon>Chordata</taxon>
        <taxon>Craniata</taxon>
        <taxon>Vertebrata</taxon>
        <taxon>Euteleostomi</taxon>
        <taxon>Actinopterygii</taxon>
        <taxon>Neopterygii</taxon>
        <taxon>Teleostei</taxon>
        <taxon>Protacanthopterygii</taxon>
        <taxon>Salmoniformes</taxon>
        <taxon>Salmonidae</taxon>
        <taxon>Salmoninae</taxon>
        <taxon>Hucho</taxon>
    </lineage>
</organism>
<name>A0A4W5KT62_9TELE</name>
<comment type="subunit">
    <text evidence="11">Homotetramer. Interacts with CALM in a calcium-dependent manner.</text>
</comment>
<dbReference type="GO" id="GO:0005737">
    <property type="term" value="C:cytoplasm"/>
    <property type="evidence" value="ECO:0007669"/>
    <property type="project" value="TreeGrafter"/>
</dbReference>
<dbReference type="Proteomes" id="UP000314982">
    <property type="component" value="Unassembled WGS sequence"/>
</dbReference>
<keyword evidence="7" id="KW-0198">Cysteine biosynthesis</keyword>
<comment type="catalytic activity">
    <reaction evidence="10">
        <text>L-homoserine = 2-oxobutanoate + NH4(+)</text>
        <dbReference type="Rhea" id="RHEA:24923"/>
        <dbReference type="ChEBI" id="CHEBI:16763"/>
        <dbReference type="ChEBI" id="CHEBI:28938"/>
        <dbReference type="ChEBI" id="CHEBI:57476"/>
        <dbReference type="EC" id="4.4.1.1"/>
    </reaction>
    <physiologicalReaction direction="left-to-right" evidence="10">
        <dbReference type="Rhea" id="RHEA:24924"/>
    </physiologicalReaction>
</comment>
<comment type="cofactor">
    <cofactor evidence="1 20">
        <name>pyridoxal 5'-phosphate</name>
        <dbReference type="ChEBI" id="CHEBI:597326"/>
    </cofactor>
</comment>
<reference evidence="22" key="1">
    <citation type="submission" date="2018-06" db="EMBL/GenBank/DDBJ databases">
        <title>Genome assembly of Danube salmon.</title>
        <authorList>
            <person name="Macqueen D.J."/>
            <person name="Gundappa M.K."/>
        </authorList>
    </citation>
    <scope>NUCLEOTIDE SEQUENCE [LARGE SCALE GENOMIC DNA]</scope>
</reference>
<dbReference type="GO" id="GO:0004123">
    <property type="term" value="F:cystathionine gamma-lyase activity"/>
    <property type="evidence" value="ECO:0007669"/>
    <property type="project" value="TreeGrafter"/>
</dbReference>
<dbReference type="InterPro" id="IPR000277">
    <property type="entry name" value="Cys/Met-Metab_PyrdxlP-dep_enz"/>
</dbReference>
<evidence type="ECO:0000256" key="6">
    <source>
        <dbReference type="ARBA" id="ARBA00022898"/>
    </source>
</evidence>
<keyword evidence="22" id="KW-1185">Reference proteome</keyword>
<dbReference type="PROSITE" id="PS00868">
    <property type="entry name" value="CYS_MET_METAB_PP"/>
    <property type="match status" value="1"/>
</dbReference>
<evidence type="ECO:0000256" key="11">
    <source>
        <dbReference type="ARBA" id="ARBA00046537"/>
    </source>
</evidence>
<comment type="catalytic activity">
    <reaction evidence="18">
        <text>L-homocysteine + H2O = 2-oxobutanoate + hydrogen sulfide + NH4(+) + H(+)</text>
        <dbReference type="Rhea" id="RHEA:14501"/>
        <dbReference type="ChEBI" id="CHEBI:15377"/>
        <dbReference type="ChEBI" id="CHEBI:15378"/>
        <dbReference type="ChEBI" id="CHEBI:16763"/>
        <dbReference type="ChEBI" id="CHEBI:28938"/>
        <dbReference type="ChEBI" id="CHEBI:29919"/>
        <dbReference type="ChEBI" id="CHEBI:58199"/>
        <dbReference type="EC" id="4.4.1.2"/>
    </reaction>
    <physiologicalReaction direction="left-to-right" evidence="18">
        <dbReference type="Rhea" id="RHEA:14502"/>
    </physiologicalReaction>
</comment>
<evidence type="ECO:0000256" key="10">
    <source>
        <dbReference type="ARBA" id="ARBA00045076"/>
    </source>
</evidence>
<reference evidence="21" key="3">
    <citation type="submission" date="2025-09" db="UniProtKB">
        <authorList>
            <consortium name="Ensembl"/>
        </authorList>
    </citation>
    <scope>IDENTIFICATION</scope>
</reference>
<feature type="modified residue" description="N6-(pyridoxal phosphate)lysine" evidence="19">
    <location>
        <position position="212"/>
    </location>
</feature>
<dbReference type="GO" id="GO:0047982">
    <property type="term" value="F:homocysteine desulfhydrase activity"/>
    <property type="evidence" value="ECO:0007669"/>
    <property type="project" value="UniProtKB-EC"/>
</dbReference>
<evidence type="ECO:0000256" key="7">
    <source>
        <dbReference type="ARBA" id="ARBA00023192"/>
    </source>
</evidence>